<keyword evidence="2" id="KW-1185">Reference proteome</keyword>
<name>A0A0D2M818_9CHLO</name>
<feature type="non-terminal residue" evidence="1">
    <location>
        <position position="128"/>
    </location>
</feature>
<dbReference type="KEGG" id="mng:MNEG_10718"/>
<dbReference type="EMBL" id="KK102650">
    <property type="protein sequence ID" value="KIY97246.1"/>
    <property type="molecule type" value="Genomic_DNA"/>
</dbReference>
<organism evidence="1 2">
    <name type="scientific">Monoraphidium neglectum</name>
    <dbReference type="NCBI Taxonomy" id="145388"/>
    <lineage>
        <taxon>Eukaryota</taxon>
        <taxon>Viridiplantae</taxon>
        <taxon>Chlorophyta</taxon>
        <taxon>core chlorophytes</taxon>
        <taxon>Chlorophyceae</taxon>
        <taxon>CS clade</taxon>
        <taxon>Sphaeropleales</taxon>
        <taxon>Selenastraceae</taxon>
        <taxon>Monoraphidium</taxon>
    </lineage>
</organism>
<dbReference type="GeneID" id="25727908"/>
<sequence>MASAKQQQGWLRRNQHFVAGACVAAAASYVAYKAYNSQGLASTQATLLRAAETLHRLGAAAGSAGAVLEQVSSDLRAFLESDADEVPRSLRQLAKLARCPEVQGTIQACVGAAARGAAPPLTAAAVAL</sequence>
<protein>
    <submittedName>
        <fullName evidence="1">Uncharacterized protein</fullName>
    </submittedName>
</protein>
<dbReference type="OrthoDB" id="1641131at2759"/>
<dbReference type="Proteomes" id="UP000054498">
    <property type="component" value="Unassembled WGS sequence"/>
</dbReference>
<dbReference type="STRING" id="145388.A0A0D2M818"/>
<reference evidence="1 2" key="1">
    <citation type="journal article" date="2013" name="BMC Genomics">
        <title>Reconstruction of the lipid metabolism for the microalga Monoraphidium neglectum from its genome sequence reveals characteristics suitable for biofuel production.</title>
        <authorList>
            <person name="Bogen C."/>
            <person name="Al-Dilaimi A."/>
            <person name="Albersmeier A."/>
            <person name="Wichmann J."/>
            <person name="Grundmann M."/>
            <person name="Rupp O."/>
            <person name="Lauersen K.J."/>
            <person name="Blifernez-Klassen O."/>
            <person name="Kalinowski J."/>
            <person name="Goesmann A."/>
            <person name="Mussgnug J.H."/>
            <person name="Kruse O."/>
        </authorList>
    </citation>
    <scope>NUCLEOTIDE SEQUENCE [LARGE SCALE GENOMIC DNA]</scope>
    <source>
        <strain evidence="1 2">SAG 48.87</strain>
    </source>
</reference>
<evidence type="ECO:0000313" key="1">
    <source>
        <dbReference type="EMBL" id="KIY97246.1"/>
    </source>
</evidence>
<evidence type="ECO:0000313" key="2">
    <source>
        <dbReference type="Proteomes" id="UP000054498"/>
    </source>
</evidence>
<gene>
    <name evidence="1" type="ORF">MNEG_10718</name>
</gene>
<proteinExistence type="predicted"/>
<accession>A0A0D2M818</accession>
<dbReference type="AlphaFoldDB" id="A0A0D2M818"/>
<dbReference type="RefSeq" id="XP_013896266.1">
    <property type="nucleotide sequence ID" value="XM_014040812.1"/>
</dbReference>